<sequence length="70" mass="8205">MPPKPDLVYPSLDDFVDESVSKSIVEKPTIESYEPKTVRKENQALIFEDWVFESEEEDKPKFQIVKPNFT</sequence>
<name>A0A699VSW9_TANCI</name>
<evidence type="ECO:0000313" key="1">
    <source>
        <dbReference type="EMBL" id="GFD36141.1"/>
    </source>
</evidence>
<gene>
    <name evidence="1" type="ORF">Tci_908110</name>
</gene>
<accession>A0A699VSW9</accession>
<organism evidence="1">
    <name type="scientific">Tanacetum cinerariifolium</name>
    <name type="common">Dalmatian daisy</name>
    <name type="synonym">Chrysanthemum cinerariifolium</name>
    <dbReference type="NCBI Taxonomy" id="118510"/>
    <lineage>
        <taxon>Eukaryota</taxon>
        <taxon>Viridiplantae</taxon>
        <taxon>Streptophyta</taxon>
        <taxon>Embryophyta</taxon>
        <taxon>Tracheophyta</taxon>
        <taxon>Spermatophyta</taxon>
        <taxon>Magnoliopsida</taxon>
        <taxon>eudicotyledons</taxon>
        <taxon>Gunneridae</taxon>
        <taxon>Pentapetalae</taxon>
        <taxon>asterids</taxon>
        <taxon>campanulids</taxon>
        <taxon>Asterales</taxon>
        <taxon>Asteraceae</taxon>
        <taxon>Asteroideae</taxon>
        <taxon>Anthemideae</taxon>
        <taxon>Anthemidinae</taxon>
        <taxon>Tanacetum</taxon>
    </lineage>
</organism>
<proteinExistence type="predicted"/>
<protein>
    <submittedName>
        <fullName evidence="1">Uncharacterized protein</fullName>
    </submittedName>
</protein>
<dbReference type="AlphaFoldDB" id="A0A699VSW9"/>
<reference evidence="1" key="1">
    <citation type="journal article" date="2019" name="Sci. Rep.">
        <title>Draft genome of Tanacetum cinerariifolium, the natural source of mosquito coil.</title>
        <authorList>
            <person name="Yamashiro T."/>
            <person name="Shiraishi A."/>
            <person name="Satake H."/>
            <person name="Nakayama K."/>
        </authorList>
    </citation>
    <scope>NUCLEOTIDE SEQUENCE</scope>
</reference>
<dbReference type="EMBL" id="BKCJ011467813">
    <property type="protein sequence ID" value="GFD36141.1"/>
    <property type="molecule type" value="Genomic_DNA"/>
</dbReference>
<comment type="caution">
    <text evidence="1">The sequence shown here is derived from an EMBL/GenBank/DDBJ whole genome shotgun (WGS) entry which is preliminary data.</text>
</comment>